<sequence>MENDITLTLSPNRQKHTLRLSRMKEELSAMLSDLHSYRCEPCTPDMHQQYLELDHNGRKLSQTLMNTTDLLKDTDGVSKEVGDEIFGVMKTYNTFQKDLSSYRLEAVAHH</sequence>
<accession>A0ABN1IWD1</accession>
<dbReference type="Proteomes" id="UP001501758">
    <property type="component" value="Unassembled WGS sequence"/>
</dbReference>
<dbReference type="RefSeq" id="WP_343912683.1">
    <property type="nucleotide sequence ID" value="NZ_BAAAGE010000002.1"/>
</dbReference>
<keyword evidence="2" id="KW-1185">Reference proteome</keyword>
<organism evidence="1 2">
    <name type="scientific">Aquimarina litoralis</name>
    <dbReference type="NCBI Taxonomy" id="584605"/>
    <lineage>
        <taxon>Bacteria</taxon>
        <taxon>Pseudomonadati</taxon>
        <taxon>Bacteroidota</taxon>
        <taxon>Flavobacteriia</taxon>
        <taxon>Flavobacteriales</taxon>
        <taxon>Flavobacteriaceae</taxon>
        <taxon>Aquimarina</taxon>
    </lineage>
</organism>
<evidence type="ECO:0000313" key="1">
    <source>
        <dbReference type="EMBL" id="GAA0722754.1"/>
    </source>
</evidence>
<protein>
    <submittedName>
        <fullName evidence="1">Uncharacterized protein</fullName>
    </submittedName>
</protein>
<comment type="caution">
    <text evidence="1">The sequence shown here is derived from an EMBL/GenBank/DDBJ whole genome shotgun (WGS) entry which is preliminary data.</text>
</comment>
<gene>
    <name evidence="1" type="ORF">GCM10009430_25460</name>
</gene>
<proteinExistence type="predicted"/>
<dbReference type="EMBL" id="BAAAGE010000002">
    <property type="protein sequence ID" value="GAA0722754.1"/>
    <property type="molecule type" value="Genomic_DNA"/>
</dbReference>
<evidence type="ECO:0000313" key="2">
    <source>
        <dbReference type="Proteomes" id="UP001501758"/>
    </source>
</evidence>
<reference evidence="1 2" key="1">
    <citation type="journal article" date="2019" name="Int. J. Syst. Evol. Microbiol.">
        <title>The Global Catalogue of Microorganisms (GCM) 10K type strain sequencing project: providing services to taxonomists for standard genome sequencing and annotation.</title>
        <authorList>
            <consortium name="The Broad Institute Genomics Platform"/>
            <consortium name="The Broad Institute Genome Sequencing Center for Infectious Disease"/>
            <person name="Wu L."/>
            <person name="Ma J."/>
        </authorList>
    </citation>
    <scope>NUCLEOTIDE SEQUENCE [LARGE SCALE GENOMIC DNA]</scope>
    <source>
        <strain evidence="1 2">JCM 15974</strain>
    </source>
</reference>
<name>A0ABN1IWD1_9FLAO</name>